<name>A0A329QM96_9ACTN</name>
<dbReference type="GO" id="GO:0006355">
    <property type="term" value="P:regulation of DNA-templated transcription"/>
    <property type="evidence" value="ECO:0007669"/>
    <property type="project" value="InterPro"/>
</dbReference>
<dbReference type="InterPro" id="IPR036388">
    <property type="entry name" value="WH-like_DNA-bd_sf"/>
</dbReference>
<dbReference type="Pfam" id="PF13424">
    <property type="entry name" value="TPR_12"/>
    <property type="match status" value="1"/>
</dbReference>
<evidence type="ECO:0000256" key="2">
    <source>
        <dbReference type="ARBA" id="ARBA00023015"/>
    </source>
</evidence>
<evidence type="ECO:0000259" key="7">
    <source>
        <dbReference type="SMART" id="SM00862"/>
    </source>
</evidence>
<dbReference type="InterPro" id="IPR019734">
    <property type="entry name" value="TPR_rpt"/>
</dbReference>
<dbReference type="OrthoDB" id="3845029at2"/>
<keyword evidence="10" id="KW-1185">Reference proteome</keyword>
<accession>A0A329QM96</accession>
<dbReference type="SUPFAM" id="SSF48452">
    <property type="entry name" value="TPR-like"/>
    <property type="match status" value="2"/>
</dbReference>
<feature type="domain" description="Bacterial transcriptional activator" evidence="8">
    <location>
        <begin position="106"/>
        <end position="250"/>
    </location>
</feature>
<dbReference type="Gene3D" id="3.40.50.300">
    <property type="entry name" value="P-loop containing nucleotide triphosphate hydrolases"/>
    <property type="match status" value="1"/>
</dbReference>
<proteinExistence type="inferred from homology"/>
<feature type="compositionally biased region" description="Pro residues" evidence="6">
    <location>
        <begin position="270"/>
        <end position="280"/>
    </location>
</feature>
<protein>
    <recommendedName>
        <fullName evidence="11">SARP family transcriptional regulator</fullName>
    </recommendedName>
</protein>
<comment type="similarity">
    <text evidence="1">Belongs to the AfsR/DnrI/RedD regulatory family.</text>
</comment>
<dbReference type="AlphaFoldDB" id="A0A329QM96"/>
<feature type="domain" description="OmpR/PhoB-type" evidence="7">
    <location>
        <begin position="27"/>
        <end position="99"/>
    </location>
</feature>
<dbReference type="SMART" id="SM00862">
    <property type="entry name" value="Trans_reg_C"/>
    <property type="match status" value="1"/>
</dbReference>
<dbReference type="CDD" id="cd15831">
    <property type="entry name" value="BTAD"/>
    <property type="match status" value="1"/>
</dbReference>
<evidence type="ECO:0000313" key="10">
    <source>
        <dbReference type="Proteomes" id="UP000250462"/>
    </source>
</evidence>
<dbReference type="InterPro" id="IPR011990">
    <property type="entry name" value="TPR-like_helical_dom_sf"/>
</dbReference>
<dbReference type="GO" id="GO:0043531">
    <property type="term" value="F:ADP binding"/>
    <property type="evidence" value="ECO:0007669"/>
    <property type="project" value="InterPro"/>
</dbReference>
<dbReference type="Gene3D" id="1.10.10.10">
    <property type="entry name" value="Winged helix-like DNA-binding domain superfamily/Winged helix DNA-binding domain"/>
    <property type="match status" value="1"/>
</dbReference>
<dbReference type="SMART" id="SM01043">
    <property type="entry name" value="BTAD"/>
    <property type="match status" value="1"/>
</dbReference>
<dbReference type="InterPro" id="IPR001867">
    <property type="entry name" value="OmpR/PhoB-type_DNA-bd"/>
</dbReference>
<dbReference type="PRINTS" id="PR00364">
    <property type="entry name" value="DISEASERSIST"/>
</dbReference>
<dbReference type="InterPro" id="IPR002182">
    <property type="entry name" value="NB-ARC"/>
</dbReference>
<evidence type="ECO:0000259" key="8">
    <source>
        <dbReference type="SMART" id="SM01043"/>
    </source>
</evidence>
<sequence>MCSASSGDGNSGPEIRLLGPVGVWRHGERVAVPTGRPLVLLATLALNPGVVVTQSGLRRYLWPVAPPASPRRTIQTYAARLRSALGSDVVHTSGDGLILDLSPEAIDLCRFRSIVDSASGEAVEPDQRLERLRSALLLWHGPPLSGLSPDALSEDHGPALLEELLGASERANELCLELDRADEEFVSSVKRLIADHPWRERLWGQLMRALYAQGRQGEALATFHELVGVLRTDLGIDPGAELTELHQRMLTADPSLHPTAASGEGSGPGVPRPAQLPPDTPDFVDRTAVLEEMTALLAGTDVACHRVIVSGAGGTGKTALALRAAHRVRESYPDGQLFADLRGVSDPATPHDVLAGFLRALGLSDPAIPSSQDERSNLFRSMCATRRLLLVLDNAQSSAQVAPLFPAGAGCGVIVTSRPRLLGTAASLRVDLAELPDPEARELLDAIVGESRLEPEPGATETVLRACGGSPLALRIAGGRLVSRPRWPVAELARQLDTRNVLDVLTLDDMSVRGVLDVTYRSMEPEIAGRFRLLAAVPGTTLDADMAAAVWNVPAPAARDSLERLCDLRLLESIDPETYRWHDLVGQYMHDNAGPGELVPPATRLLRHVGANLLSAKRCLRSERDVLEAIVDSGESVTIREFTDQRAVHEWLHPRFETITLLAAHGLAGRHEMPVDEAAAVMMLADIVAEECCLNGTFGEAPRAVLAADVPLPSGLPAVGVAWQNLAGSLGKQNRFEEAFDAAERARAIWRELGDRGREMAVLNNMAIWHLLSGRYDTAAQLLTTCIESADALSARSRTACLQNLASVYVNLGRLDDAERCLTRAHSLAPLDSTSRLAHYLALRWGQLHRAAGNREAALAAYERAADVGAALDSPYMHAYALVSKAATLNHFADDGSDPAARAVQIARTSHHPHVEAEALVELGHAAALLGNRAIAASYWREALRIFDSLGAANVTDVRKLLADA</sequence>
<dbReference type="SUPFAM" id="SSF52540">
    <property type="entry name" value="P-loop containing nucleoside triphosphate hydrolases"/>
    <property type="match status" value="1"/>
</dbReference>
<evidence type="ECO:0008006" key="11">
    <source>
        <dbReference type="Google" id="ProtNLM"/>
    </source>
</evidence>
<dbReference type="Pfam" id="PF13374">
    <property type="entry name" value="TPR_10"/>
    <property type="match status" value="1"/>
</dbReference>
<dbReference type="PROSITE" id="PS50005">
    <property type="entry name" value="TPR"/>
    <property type="match status" value="1"/>
</dbReference>
<dbReference type="EMBL" id="QMIG01000014">
    <property type="protein sequence ID" value="RAW13051.1"/>
    <property type="molecule type" value="Genomic_DNA"/>
</dbReference>
<dbReference type="InterPro" id="IPR051677">
    <property type="entry name" value="AfsR-DnrI-RedD_regulator"/>
</dbReference>
<organism evidence="9 10">
    <name type="scientific">Phytoactinopolyspora halophila</name>
    <dbReference type="NCBI Taxonomy" id="1981511"/>
    <lineage>
        <taxon>Bacteria</taxon>
        <taxon>Bacillati</taxon>
        <taxon>Actinomycetota</taxon>
        <taxon>Actinomycetes</taxon>
        <taxon>Jiangellales</taxon>
        <taxon>Jiangellaceae</taxon>
        <taxon>Phytoactinopolyspora</taxon>
    </lineage>
</organism>
<dbReference type="SUPFAM" id="SSF46894">
    <property type="entry name" value="C-terminal effector domain of the bipartite response regulators"/>
    <property type="match status" value="1"/>
</dbReference>
<evidence type="ECO:0000256" key="3">
    <source>
        <dbReference type="ARBA" id="ARBA00023125"/>
    </source>
</evidence>
<comment type="caution">
    <text evidence="9">The sequence shown here is derived from an EMBL/GenBank/DDBJ whole genome shotgun (WGS) entry which is preliminary data.</text>
</comment>
<feature type="region of interest" description="Disordered" evidence="6">
    <location>
        <begin position="255"/>
        <end position="281"/>
    </location>
</feature>
<dbReference type="InterPro" id="IPR027417">
    <property type="entry name" value="P-loop_NTPase"/>
</dbReference>
<dbReference type="GO" id="GO:0000160">
    <property type="term" value="P:phosphorelay signal transduction system"/>
    <property type="evidence" value="ECO:0007669"/>
    <property type="project" value="InterPro"/>
</dbReference>
<evidence type="ECO:0000313" key="9">
    <source>
        <dbReference type="EMBL" id="RAW13051.1"/>
    </source>
</evidence>
<dbReference type="GO" id="GO:0003677">
    <property type="term" value="F:DNA binding"/>
    <property type="evidence" value="ECO:0007669"/>
    <property type="project" value="UniProtKB-KW"/>
</dbReference>
<keyword evidence="3" id="KW-0238">DNA-binding</keyword>
<keyword evidence="2" id="KW-0805">Transcription regulation</keyword>
<keyword evidence="4" id="KW-0804">Transcription</keyword>
<dbReference type="InterPro" id="IPR005158">
    <property type="entry name" value="BTAD"/>
</dbReference>
<dbReference type="InterPro" id="IPR016032">
    <property type="entry name" value="Sig_transdc_resp-reg_C-effctor"/>
</dbReference>
<dbReference type="Gene3D" id="1.25.40.10">
    <property type="entry name" value="Tetratricopeptide repeat domain"/>
    <property type="match status" value="2"/>
</dbReference>
<evidence type="ECO:0000256" key="6">
    <source>
        <dbReference type="SAM" id="MobiDB-lite"/>
    </source>
</evidence>
<dbReference type="PANTHER" id="PTHR35807">
    <property type="entry name" value="TRANSCRIPTIONAL REGULATOR REDD-RELATED"/>
    <property type="match status" value="1"/>
</dbReference>
<evidence type="ECO:0000256" key="1">
    <source>
        <dbReference type="ARBA" id="ARBA00005820"/>
    </source>
</evidence>
<dbReference type="Proteomes" id="UP000250462">
    <property type="component" value="Unassembled WGS sequence"/>
</dbReference>
<dbReference type="RefSeq" id="WP_112258821.1">
    <property type="nucleotide sequence ID" value="NZ_QMIG01000014.1"/>
</dbReference>
<dbReference type="SMART" id="SM00028">
    <property type="entry name" value="TPR"/>
    <property type="match status" value="6"/>
</dbReference>
<evidence type="ECO:0000256" key="5">
    <source>
        <dbReference type="PROSITE-ProRule" id="PRU00339"/>
    </source>
</evidence>
<keyword evidence="5" id="KW-0802">TPR repeat</keyword>
<feature type="repeat" description="TPR" evidence="5">
    <location>
        <begin position="799"/>
        <end position="832"/>
    </location>
</feature>
<gene>
    <name evidence="9" type="ORF">DPM12_13265</name>
</gene>
<evidence type="ECO:0000256" key="4">
    <source>
        <dbReference type="ARBA" id="ARBA00023163"/>
    </source>
</evidence>
<dbReference type="Pfam" id="PF03704">
    <property type="entry name" value="BTAD"/>
    <property type="match status" value="1"/>
</dbReference>
<dbReference type="PANTHER" id="PTHR35807:SF1">
    <property type="entry name" value="TRANSCRIPTIONAL REGULATOR REDD"/>
    <property type="match status" value="1"/>
</dbReference>
<reference evidence="9 10" key="1">
    <citation type="submission" date="2018-06" db="EMBL/GenBank/DDBJ databases">
        <title>Phytoactinopolyspora halophila sp. nov., a novel halophilic actinomycete isolated from a saline soil in China.</title>
        <authorList>
            <person name="Tang S.-K."/>
        </authorList>
    </citation>
    <scope>NUCLEOTIDE SEQUENCE [LARGE SCALE GENOMIC DNA]</scope>
    <source>
        <strain evidence="9 10">YIM 96934</strain>
    </source>
</reference>
<dbReference type="Pfam" id="PF00931">
    <property type="entry name" value="NB-ARC"/>
    <property type="match status" value="1"/>
</dbReference>